<dbReference type="EMBL" id="DAAMGM010000030">
    <property type="protein sequence ID" value="HAC6576939.1"/>
    <property type="molecule type" value="Genomic_DNA"/>
</dbReference>
<name>A0A701ZHN0_SALER</name>
<comment type="caution">
    <text evidence="1">The sequence shown here is derived from an EMBL/GenBank/DDBJ whole genome shotgun (WGS) entry which is preliminary data.</text>
</comment>
<reference evidence="1" key="2">
    <citation type="submission" date="2018-07" db="EMBL/GenBank/DDBJ databases">
        <authorList>
            <consortium name="NCBI Pathogen Detection Project"/>
        </authorList>
    </citation>
    <scope>NUCLEOTIDE SEQUENCE</scope>
    <source>
        <strain evidence="1">232-84</strain>
    </source>
</reference>
<proteinExistence type="predicted"/>
<dbReference type="AlphaFoldDB" id="A0A701ZHN0"/>
<reference evidence="1" key="1">
    <citation type="journal article" date="2018" name="Genome Biol.">
        <title>SKESA: strategic k-mer extension for scrupulous assemblies.</title>
        <authorList>
            <person name="Souvorov A."/>
            <person name="Agarwala R."/>
            <person name="Lipman D.J."/>
        </authorList>
    </citation>
    <scope>NUCLEOTIDE SEQUENCE</scope>
    <source>
        <strain evidence="1">232-84</strain>
    </source>
</reference>
<protein>
    <submittedName>
        <fullName evidence="1">Uncharacterized protein</fullName>
    </submittedName>
</protein>
<sequence length="67" mass="7806">MLSEKPNVNSFRAVACNMMKAAKFPDELIKSVFFHYPDFPPRIPYGNNELVEAGSLWRYNKLMILVR</sequence>
<accession>A0A701ZHN0</accession>
<organism evidence="1">
    <name type="scientific">Salmonella enterica</name>
    <name type="common">Salmonella choleraesuis</name>
    <dbReference type="NCBI Taxonomy" id="28901"/>
    <lineage>
        <taxon>Bacteria</taxon>
        <taxon>Pseudomonadati</taxon>
        <taxon>Pseudomonadota</taxon>
        <taxon>Gammaproteobacteria</taxon>
        <taxon>Enterobacterales</taxon>
        <taxon>Enterobacteriaceae</taxon>
        <taxon>Salmonella</taxon>
    </lineage>
</organism>
<gene>
    <name evidence="1" type="ORF">G0B27_22665</name>
</gene>
<evidence type="ECO:0000313" key="1">
    <source>
        <dbReference type="EMBL" id="HAC6576939.1"/>
    </source>
</evidence>